<dbReference type="STRING" id="446470.Snas_2127"/>
<dbReference type="RefSeq" id="WP_013017392.1">
    <property type="nucleotide sequence ID" value="NC_013947.1"/>
</dbReference>
<feature type="region of interest" description="Disordered" evidence="1">
    <location>
        <begin position="187"/>
        <end position="208"/>
    </location>
</feature>
<dbReference type="OrthoDB" id="285690at2"/>
<sequence>MGELTVIGASFGRTGTASVRFALEQLGFGPCHHIRHLFASDRHARDWLRVAEGEPADWHRLLFGFAATIAWPASCYWRELAEANPSAKVLLVHRDPSDWYASVARTLYRRRPKRPVAERDRVFERLIWNGVFDGRFTDPRHAMDVYRDHYREVRATIPSDRLIEVDAAKGWPPLCEELGVPVPDETFPHANATGEYPNRPRTTGAVRT</sequence>
<keyword evidence="3" id="KW-1185">Reference proteome</keyword>
<dbReference type="AlphaFoldDB" id="D3Q1V4"/>
<dbReference type="PANTHER" id="PTHR36978:SF4">
    <property type="entry name" value="P-LOOP CONTAINING NUCLEOSIDE TRIPHOSPHATE HYDROLASE PROTEIN"/>
    <property type="match status" value="1"/>
</dbReference>
<dbReference type="EMBL" id="CP001778">
    <property type="protein sequence ID" value="ADD41821.1"/>
    <property type="molecule type" value="Genomic_DNA"/>
</dbReference>
<accession>D3Q1V4</accession>
<dbReference type="Pfam" id="PF17784">
    <property type="entry name" value="Sulfotransfer_4"/>
    <property type="match status" value="1"/>
</dbReference>
<reference evidence="2 3" key="1">
    <citation type="journal article" date="2009" name="Stand. Genomic Sci.">
        <title>Complete genome sequence of Stackebrandtia nassauensis type strain (LLR-40K-21).</title>
        <authorList>
            <person name="Munk C."/>
            <person name="Lapidus A."/>
            <person name="Copeland A."/>
            <person name="Jando M."/>
            <person name="Mayilraj S."/>
            <person name="Glavina Del Rio T."/>
            <person name="Nolan M."/>
            <person name="Chen F."/>
            <person name="Lucas S."/>
            <person name="Tice H."/>
            <person name="Cheng J.F."/>
            <person name="Han C."/>
            <person name="Detter J.C."/>
            <person name="Bruce D."/>
            <person name="Goodwin L."/>
            <person name="Chain P."/>
            <person name="Pitluck S."/>
            <person name="Goker M."/>
            <person name="Ovchinikova G."/>
            <person name="Pati A."/>
            <person name="Ivanova N."/>
            <person name="Mavromatis K."/>
            <person name="Chen A."/>
            <person name="Palaniappan K."/>
            <person name="Land M."/>
            <person name="Hauser L."/>
            <person name="Chang Y.J."/>
            <person name="Jeffries C.D."/>
            <person name="Bristow J."/>
            <person name="Eisen J.A."/>
            <person name="Markowitz V."/>
            <person name="Hugenholtz P."/>
            <person name="Kyrpides N.C."/>
            <person name="Klenk H.P."/>
        </authorList>
    </citation>
    <scope>NUCLEOTIDE SEQUENCE [LARGE SCALE GENOMIC DNA]</scope>
    <source>
        <strain evidence="3">DSM 44728 / CIP 108903 / NRRL B-16338 / NBRC 102104 / LLR-40K-21</strain>
    </source>
</reference>
<dbReference type="InterPro" id="IPR027417">
    <property type="entry name" value="P-loop_NTPase"/>
</dbReference>
<proteinExistence type="predicted"/>
<organism evidence="2 3">
    <name type="scientific">Stackebrandtia nassauensis (strain DSM 44728 / CIP 108903 / NRRL B-16338 / NBRC 102104 / LLR-40K-21)</name>
    <dbReference type="NCBI Taxonomy" id="446470"/>
    <lineage>
        <taxon>Bacteria</taxon>
        <taxon>Bacillati</taxon>
        <taxon>Actinomycetota</taxon>
        <taxon>Actinomycetes</taxon>
        <taxon>Glycomycetales</taxon>
        <taxon>Glycomycetaceae</taxon>
        <taxon>Stackebrandtia</taxon>
    </lineage>
</organism>
<dbReference type="HOGENOM" id="CLU_061199_2_0_11"/>
<dbReference type="Proteomes" id="UP000000844">
    <property type="component" value="Chromosome"/>
</dbReference>
<dbReference type="Gene3D" id="3.40.50.300">
    <property type="entry name" value="P-loop containing nucleotide triphosphate hydrolases"/>
    <property type="match status" value="1"/>
</dbReference>
<dbReference type="PANTHER" id="PTHR36978">
    <property type="entry name" value="P-LOOP CONTAINING NUCLEOTIDE TRIPHOSPHATE HYDROLASE"/>
    <property type="match status" value="1"/>
</dbReference>
<protein>
    <recommendedName>
        <fullName evidence="4">Sulfotransferase family protein</fullName>
    </recommendedName>
</protein>
<name>D3Q1V4_STANL</name>
<dbReference type="InterPro" id="IPR040632">
    <property type="entry name" value="Sulfotransfer_4"/>
</dbReference>
<evidence type="ECO:0008006" key="4">
    <source>
        <dbReference type="Google" id="ProtNLM"/>
    </source>
</evidence>
<evidence type="ECO:0000313" key="3">
    <source>
        <dbReference type="Proteomes" id="UP000000844"/>
    </source>
</evidence>
<gene>
    <name evidence="2" type="ordered locus">Snas_2127</name>
</gene>
<dbReference type="KEGG" id="sna:Snas_2127"/>
<dbReference type="eggNOG" id="ENOG503279X">
    <property type="taxonomic scope" value="Bacteria"/>
</dbReference>
<evidence type="ECO:0000313" key="2">
    <source>
        <dbReference type="EMBL" id="ADD41821.1"/>
    </source>
</evidence>
<evidence type="ECO:0000256" key="1">
    <source>
        <dbReference type="SAM" id="MobiDB-lite"/>
    </source>
</evidence>
<dbReference type="SUPFAM" id="SSF52540">
    <property type="entry name" value="P-loop containing nucleoside triphosphate hydrolases"/>
    <property type="match status" value="1"/>
</dbReference>